<dbReference type="RefSeq" id="WP_285929877.1">
    <property type="nucleotide sequence ID" value="NZ_JASTZU010000005.1"/>
</dbReference>
<dbReference type="InterPro" id="IPR036638">
    <property type="entry name" value="HLH_DNA-bd_sf"/>
</dbReference>
<dbReference type="InterPro" id="IPR037208">
    <property type="entry name" value="Spo0E-like_sf"/>
</dbReference>
<dbReference type="Gene3D" id="4.10.280.10">
    <property type="entry name" value="Helix-loop-helix DNA-binding domain"/>
    <property type="match status" value="1"/>
</dbReference>
<name>A0ABT7L394_9BACI</name>
<accession>A0ABT7L394</accession>
<proteinExistence type="predicted"/>
<reference evidence="1 2" key="1">
    <citation type="submission" date="2023-06" db="EMBL/GenBank/DDBJ databases">
        <title>Aquibacillus rhizosphaerae LR5S19.</title>
        <authorList>
            <person name="Sun J.-Q."/>
        </authorList>
    </citation>
    <scope>NUCLEOTIDE SEQUENCE [LARGE SCALE GENOMIC DNA]</scope>
    <source>
        <strain evidence="1 2">LR5S19</strain>
    </source>
</reference>
<dbReference type="Pfam" id="PF09388">
    <property type="entry name" value="SpoOE-like"/>
    <property type="match status" value="1"/>
</dbReference>
<dbReference type="EMBL" id="JASTZU010000005">
    <property type="protein sequence ID" value="MDL4839065.1"/>
    <property type="molecule type" value="Genomic_DNA"/>
</dbReference>
<protein>
    <submittedName>
        <fullName evidence="1">Aspartyl-phosphate phosphatase Spo0E family protein</fullName>
    </submittedName>
</protein>
<dbReference type="SUPFAM" id="SSF140500">
    <property type="entry name" value="BAS1536-like"/>
    <property type="match status" value="1"/>
</dbReference>
<dbReference type="Proteomes" id="UP001235343">
    <property type="component" value="Unassembled WGS sequence"/>
</dbReference>
<keyword evidence="2" id="KW-1185">Reference proteome</keyword>
<dbReference type="InterPro" id="IPR018540">
    <property type="entry name" value="Spo0E-like"/>
</dbReference>
<evidence type="ECO:0000313" key="1">
    <source>
        <dbReference type="EMBL" id="MDL4839065.1"/>
    </source>
</evidence>
<comment type="caution">
    <text evidence="1">The sequence shown here is derived from an EMBL/GenBank/DDBJ whole genome shotgun (WGS) entry which is preliminary data.</text>
</comment>
<sequence length="57" mass="6808">MKETEDCEKKIEALRKQLFESYKENQLSEEVVHISQELDRALNELHYLTLKSKTKLV</sequence>
<gene>
    <name evidence="1" type="ORF">QQS35_01120</name>
</gene>
<organism evidence="1 2">
    <name type="scientific">Aquibacillus rhizosphaerae</name>
    <dbReference type="NCBI Taxonomy" id="3051431"/>
    <lineage>
        <taxon>Bacteria</taxon>
        <taxon>Bacillati</taxon>
        <taxon>Bacillota</taxon>
        <taxon>Bacilli</taxon>
        <taxon>Bacillales</taxon>
        <taxon>Bacillaceae</taxon>
        <taxon>Aquibacillus</taxon>
    </lineage>
</organism>
<evidence type="ECO:0000313" key="2">
    <source>
        <dbReference type="Proteomes" id="UP001235343"/>
    </source>
</evidence>